<evidence type="ECO:0000259" key="1">
    <source>
        <dbReference type="PROSITE" id="PS50211"/>
    </source>
</evidence>
<dbReference type="RefSeq" id="XP_012894268.1">
    <property type="nucleotide sequence ID" value="XM_013038814.1"/>
</dbReference>
<dbReference type="InterPro" id="IPR037516">
    <property type="entry name" value="Tripartite_DENN"/>
</dbReference>
<protein>
    <recommendedName>
        <fullName evidence="1">UDENN domain-containing protein</fullName>
    </recommendedName>
</protein>
<proteinExistence type="predicted"/>
<dbReference type="InterPro" id="IPR051696">
    <property type="entry name" value="DENN_Domain_GEFs"/>
</dbReference>
<dbReference type="GO" id="GO:0031410">
    <property type="term" value="C:cytoplasmic vesicle"/>
    <property type="evidence" value="ECO:0007669"/>
    <property type="project" value="TreeGrafter"/>
</dbReference>
<sequence length="93" mass="10891">MFQLFHLLSIPNILVILRVLLIERSVLLLSTQLSILTNTAESLKELLWGREKTLSRRQPFVWSYTYCPVLPSEMKRFIYSPMPYLMGISSNIM</sequence>
<dbReference type="GeneID" id="24917892"/>
<dbReference type="InterPro" id="IPR001194">
    <property type="entry name" value="cDENN_dom"/>
</dbReference>
<keyword evidence="3" id="KW-1185">Reference proteome</keyword>
<organism evidence="2">
    <name type="scientific">Blastocystis hominis</name>
    <dbReference type="NCBI Taxonomy" id="12968"/>
    <lineage>
        <taxon>Eukaryota</taxon>
        <taxon>Sar</taxon>
        <taxon>Stramenopiles</taxon>
        <taxon>Bigyra</taxon>
        <taxon>Opalozoa</taxon>
        <taxon>Opalinata</taxon>
        <taxon>Blastocystidae</taxon>
        <taxon>Blastocystis</taxon>
    </lineage>
</organism>
<gene>
    <name evidence="2" type="ORF">GSBLH_T00000588001</name>
</gene>
<feature type="domain" description="UDENN" evidence="1">
    <location>
        <begin position="1"/>
        <end position="93"/>
    </location>
</feature>
<evidence type="ECO:0000313" key="2">
    <source>
        <dbReference type="EMBL" id="CBK20220.2"/>
    </source>
</evidence>
<dbReference type="InParanoid" id="D8LWN1"/>
<dbReference type="PANTHER" id="PTHR12296">
    <property type="entry name" value="DENN DOMAIN-CONTAINING PROTEIN 4"/>
    <property type="match status" value="1"/>
</dbReference>
<dbReference type="PANTHER" id="PTHR12296:SF21">
    <property type="entry name" value="DENN DOMAIN-CONTAINING PROTEIN 3"/>
    <property type="match status" value="1"/>
</dbReference>
<dbReference type="Pfam" id="PF02141">
    <property type="entry name" value="DENN"/>
    <property type="match status" value="1"/>
</dbReference>
<dbReference type="EMBL" id="FN668638">
    <property type="protein sequence ID" value="CBK20220.2"/>
    <property type="molecule type" value="Genomic_DNA"/>
</dbReference>
<dbReference type="InterPro" id="IPR043153">
    <property type="entry name" value="DENN_C"/>
</dbReference>
<dbReference type="PROSITE" id="PS50211">
    <property type="entry name" value="DENN"/>
    <property type="match status" value="1"/>
</dbReference>
<dbReference type="Proteomes" id="UP000008312">
    <property type="component" value="Unassembled WGS sequence"/>
</dbReference>
<reference evidence="2" key="1">
    <citation type="submission" date="2010-02" db="EMBL/GenBank/DDBJ databases">
        <title>Sequencing and annotation of the Blastocystis hominis genome.</title>
        <authorList>
            <person name="Wincker P."/>
        </authorList>
    </citation>
    <scope>NUCLEOTIDE SEQUENCE</scope>
    <source>
        <strain evidence="2">Singapore isolate B</strain>
    </source>
</reference>
<dbReference type="AlphaFoldDB" id="D8LWN1"/>
<dbReference type="GO" id="GO:0032483">
    <property type="term" value="P:regulation of Rab protein signal transduction"/>
    <property type="evidence" value="ECO:0007669"/>
    <property type="project" value="TreeGrafter"/>
</dbReference>
<dbReference type="Gene3D" id="3.40.50.11500">
    <property type="match status" value="1"/>
</dbReference>
<dbReference type="OrthoDB" id="74314at2759"/>
<evidence type="ECO:0000313" key="3">
    <source>
        <dbReference type="Proteomes" id="UP000008312"/>
    </source>
</evidence>
<accession>D8LWN1</accession>
<name>D8LWN1_BLAHO</name>